<protein>
    <recommendedName>
        <fullName evidence="2">DUF4789 domain-containing protein</fullName>
    </recommendedName>
</protein>
<feature type="chain" id="PRO_5008581199" description="DUF4789 domain-containing protein" evidence="1">
    <location>
        <begin position="20"/>
        <end position="284"/>
    </location>
</feature>
<accession>A0A1B6DEE2</accession>
<dbReference type="PANTHER" id="PTHR21177:SF7">
    <property type="entry name" value="GH11627P"/>
    <property type="match status" value="1"/>
</dbReference>
<dbReference type="InterPro" id="IPR031993">
    <property type="entry name" value="DUF4789"/>
</dbReference>
<reference evidence="3" key="1">
    <citation type="submission" date="2015-12" db="EMBL/GenBank/DDBJ databases">
        <title>De novo transcriptome assembly of four potential Pierce s Disease insect vectors from Arizona vineyards.</title>
        <authorList>
            <person name="Tassone E.E."/>
        </authorList>
    </citation>
    <scope>NUCLEOTIDE SEQUENCE</scope>
</reference>
<sequence>MITLIILVILFILKTTSISIETDSVQLPRQSNLKITENECFEKSKVLFQGVCHDLLTSDACYDNTEWLVLDYHSIMKTKPMFLPKCVKRQCSKGKYYWPDNGMCYTKTSSSNLCPKGKELKNNVFGEGICDCILIPPHEHVNRTCYQLFTRGPCKHNYILVNLQNRVQCIPDRCHLETLHSRNKTFIFWEETRKCYSLDSTGPCSEGKVLKIDLLLKLPKCVDIAVPAHLVGVPQTCNTDHQDNCNDNVNINTSEVESYITSILLQADQRRKLKNKHRTEEGLH</sequence>
<evidence type="ECO:0000256" key="1">
    <source>
        <dbReference type="SAM" id="SignalP"/>
    </source>
</evidence>
<keyword evidence="1" id="KW-0732">Signal</keyword>
<dbReference type="PANTHER" id="PTHR21177">
    <property type="entry name" value="IP06524P-RELATED"/>
    <property type="match status" value="1"/>
</dbReference>
<gene>
    <name evidence="3" type="ORF">g.8463</name>
</gene>
<dbReference type="AlphaFoldDB" id="A0A1B6DEE2"/>
<dbReference type="Pfam" id="PF16033">
    <property type="entry name" value="DUF4789"/>
    <property type="match status" value="1"/>
</dbReference>
<organism evidence="3">
    <name type="scientific">Clastoptera arizonana</name>
    <name type="common">Arizona spittle bug</name>
    <dbReference type="NCBI Taxonomy" id="38151"/>
    <lineage>
        <taxon>Eukaryota</taxon>
        <taxon>Metazoa</taxon>
        <taxon>Ecdysozoa</taxon>
        <taxon>Arthropoda</taxon>
        <taxon>Hexapoda</taxon>
        <taxon>Insecta</taxon>
        <taxon>Pterygota</taxon>
        <taxon>Neoptera</taxon>
        <taxon>Paraneoptera</taxon>
        <taxon>Hemiptera</taxon>
        <taxon>Auchenorrhyncha</taxon>
        <taxon>Cercopoidea</taxon>
        <taxon>Clastopteridae</taxon>
        <taxon>Clastoptera</taxon>
    </lineage>
</organism>
<feature type="signal peptide" evidence="1">
    <location>
        <begin position="1"/>
        <end position="19"/>
    </location>
</feature>
<evidence type="ECO:0000313" key="3">
    <source>
        <dbReference type="EMBL" id="JAS24063.1"/>
    </source>
</evidence>
<feature type="domain" description="DUF4789" evidence="2">
    <location>
        <begin position="114"/>
        <end position="190"/>
    </location>
</feature>
<evidence type="ECO:0000259" key="2">
    <source>
        <dbReference type="Pfam" id="PF16033"/>
    </source>
</evidence>
<name>A0A1B6DEE2_9HEMI</name>
<dbReference type="EMBL" id="GEDC01013235">
    <property type="protein sequence ID" value="JAS24063.1"/>
    <property type="molecule type" value="Transcribed_RNA"/>
</dbReference>
<proteinExistence type="predicted"/>